<keyword evidence="5 7" id="KW-1133">Transmembrane helix</keyword>
<keyword evidence="10" id="KW-1185">Reference proteome</keyword>
<evidence type="ECO:0000256" key="7">
    <source>
        <dbReference type="SAM" id="Phobius"/>
    </source>
</evidence>
<feature type="transmembrane region" description="Helical" evidence="7">
    <location>
        <begin position="58"/>
        <end position="79"/>
    </location>
</feature>
<evidence type="ECO:0000256" key="4">
    <source>
        <dbReference type="ARBA" id="ARBA00022692"/>
    </source>
</evidence>
<comment type="similarity">
    <text evidence="2">Belongs to the UPF0702 family.</text>
</comment>
<comment type="caution">
    <text evidence="9">The sequence shown here is derived from an EMBL/GenBank/DDBJ whole genome shotgun (WGS) entry which is preliminary data.</text>
</comment>
<reference evidence="9 10" key="1">
    <citation type="submission" date="2021-01" db="EMBL/GenBank/DDBJ databases">
        <title>Genomic Encyclopedia of Type Strains, Phase IV (KMG-IV): sequencing the most valuable type-strain genomes for metagenomic binning, comparative biology and taxonomic classification.</title>
        <authorList>
            <person name="Goeker M."/>
        </authorList>
    </citation>
    <scope>NUCLEOTIDE SEQUENCE [LARGE SCALE GENOMIC DNA]</scope>
    <source>
        <strain evidence="9 10">DSM 25540</strain>
    </source>
</reference>
<keyword evidence="6 7" id="KW-0472">Membrane</keyword>
<protein>
    <submittedName>
        <fullName evidence="9">Uncharacterized membrane protein YcaP (DUF421 family)</fullName>
    </submittedName>
</protein>
<keyword evidence="3" id="KW-1003">Cell membrane</keyword>
<keyword evidence="4 7" id="KW-0812">Transmembrane</keyword>
<name>A0ABS2PFT8_9BACL</name>
<evidence type="ECO:0000256" key="3">
    <source>
        <dbReference type="ARBA" id="ARBA00022475"/>
    </source>
</evidence>
<feature type="transmembrane region" description="Helical" evidence="7">
    <location>
        <begin position="6"/>
        <end position="26"/>
    </location>
</feature>
<sequence>MEELFSIFWRVLFYYFFLLIAIRVMGKREVGELTLLDFIVSIMIAEFAVKGIEERNIIIGTFPIVVLACTQIILAYVSLKSNRMRDLLDGVPSLIIENGKVNETEMRKQRYNFDDLLLQLRQHDITDFSRVAYAVLEPSGDLSVIEIETTAGDVVFPFPFIIDGEVQKKHLNHIGKSRDWLVKELMKRGYTDLKKIAVCSGSRNGHLIIDEKH</sequence>
<evidence type="ECO:0000256" key="5">
    <source>
        <dbReference type="ARBA" id="ARBA00022989"/>
    </source>
</evidence>
<dbReference type="PANTHER" id="PTHR34582:SF6">
    <property type="entry name" value="UPF0702 TRANSMEMBRANE PROTEIN YCAP"/>
    <property type="match status" value="1"/>
</dbReference>
<evidence type="ECO:0000256" key="6">
    <source>
        <dbReference type="ARBA" id="ARBA00023136"/>
    </source>
</evidence>
<dbReference type="Gene3D" id="3.30.240.20">
    <property type="entry name" value="bsu07140 like domains"/>
    <property type="match status" value="2"/>
</dbReference>
<accession>A0ABS2PFT8</accession>
<gene>
    <name evidence="9" type="ORF">JOD17_003021</name>
</gene>
<evidence type="ECO:0000256" key="1">
    <source>
        <dbReference type="ARBA" id="ARBA00004651"/>
    </source>
</evidence>
<dbReference type="Pfam" id="PF04239">
    <property type="entry name" value="DUF421"/>
    <property type="match status" value="1"/>
</dbReference>
<dbReference type="Proteomes" id="UP000741863">
    <property type="component" value="Unassembled WGS sequence"/>
</dbReference>
<organism evidence="9 10">
    <name type="scientific">Geomicrobium sediminis</name>
    <dbReference type="NCBI Taxonomy" id="1347788"/>
    <lineage>
        <taxon>Bacteria</taxon>
        <taxon>Bacillati</taxon>
        <taxon>Bacillota</taxon>
        <taxon>Bacilli</taxon>
        <taxon>Bacillales</taxon>
        <taxon>Geomicrobium</taxon>
    </lineage>
</organism>
<dbReference type="EMBL" id="JAFBEC010000008">
    <property type="protein sequence ID" value="MBM7633925.1"/>
    <property type="molecule type" value="Genomic_DNA"/>
</dbReference>
<dbReference type="RefSeq" id="WP_204698653.1">
    <property type="nucleotide sequence ID" value="NZ_JAFBEC010000008.1"/>
</dbReference>
<evidence type="ECO:0000313" key="9">
    <source>
        <dbReference type="EMBL" id="MBM7633925.1"/>
    </source>
</evidence>
<evidence type="ECO:0000256" key="2">
    <source>
        <dbReference type="ARBA" id="ARBA00006448"/>
    </source>
</evidence>
<feature type="domain" description="YetF C-terminal" evidence="8">
    <location>
        <begin position="80"/>
        <end position="199"/>
    </location>
</feature>
<comment type="subcellular location">
    <subcellularLocation>
        <location evidence="1">Cell membrane</location>
        <topology evidence="1">Multi-pass membrane protein</topology>
    </subcellularLocation>
</comment>
<evidence type="ECO:0000259" key="8">
    <source>
        <dbReference type="Pfam" id="PF04239"/>
    </source>
</evidence>
<proteinExistence type="inferred from homology"/>
<evidence type="ECO:0000313" key="10">
    <source>
        <dbReference type="Proteomes" id="UP000741863"/>
    </source>
</evidence>
<dbReference type="InterPro" id="IPR007353">
    <property type="entry name" value="DUF421"/>
</dbReference>
<dbReference type="InterPro" id="IPR023090">
    <property type="entry name" value="UPF0702_alpha/beta_dom_sf"/>
</dbReference>
<dbReference type="PANTHER" id="PTHR34582">
    <property type="entry name" value="UPF0702 TRANSMEMBRANE PROTEIN YCAP"/>
    <property type="match status" value="1"/>
</dbReference>